<dbReference type="PIRSF" id="PIRSF012535">
    <property type="entry name" value="UCP012535"/>
    <property type="match status" value="1"/>
</dbReference>
<gene>
    <name evidence="2 5" type="primary">bshC</name>
    <name evidence="5" type="ORF">MUN87_00810</name>
</gene>
<sequence length="541" mass="62815">MRIESHRLDFQNKFISDYQNGVKELLDHFDYNPYDNNVYGQRLVDLKERSFQREVLSDLLKDMNHAWSASALTSQNIEKLKDPESVVVIGGQQAGILTGPLYTINKIISIVAFAKEQEEQLNVPVLPVFWIAGEDHDFDEVNHLFLPEATKLHKFPIANPLNEKVSVSSRTLDKETARDWLKTTFRALRETAYTKKLYQSLEYKLDQSLTFVDFFASFIHELFEDTGIILVDSGNPKLRKLETPYFQDIINNQKDISRYAYHSLQSMRAQGYHVSVDTGEQDAHLFIVERGDRVLLQKADEDIWVGKNGECKYSTEQLLHIAEKEPERLSNNVVTRPLMQEMVFPTLAFFAGPSEAAYWSLLKKAFHSISLTMPPVLPRVSLTLVEERVEKLLKKYNIATTSAINGGVQSYKQNWLAAQQHVPITEMTEQLKQMISQGHQPIQGAAKAMSNDVQQYAEKNEQLLLNRVDELTNRLNQELSKKHQFNLQEFDYIQLHLKPEGGLQERMWNIIYFINQNGFDWLHEINHYPFDWKEQHYIVYV</sequence>
<evidence type="ECO:0000313" key="5">
    <source>
        <dbReference type="EMBL" id="UOQ85480.1"/>
    </source>
</evidence>
<dbReference type="EMBL" id="CP095071">
    <property type="protein sequence ID" value="UOQ85480.1"/>
    <property type="molecule type" value="Genomic_DNA"/>
</dbReference>
<evidence type="ECO:0000313" key="6">
    <source>
        <dbReference type="Proteomes" id="UP000831537"/>
    </source>
</evidence>
<evidence type="ECO:0000256" key="1">
    <source>
        <dbReference type="ARBA" id="ARBA00022598"/>
    </source>
</evidence>
<evidence type="ECO:0000259" key="3">
    <source>
        <dbReference type="Pfam" id="PF10079"/>
    </source>
</evidence>
<keyword evidence="2" id="KW-0175">Coiled coil</keyword>
<dbReference type="Proteomes" id="UP000831537">
    <property type="component" value="Chromosome"/>
</dbReference>
<keyword evidence="1 2" id="KW-0436">Ligase</keyword>
<dbReference type="InterPro" id="IPR055399">
    <property type="entry name" value="CC_BshC"/>
</dbReference>
<dbReference type="EC" id="6.-.-.-" evidence="2"/>
<accession>A0ABY4GM79</accession>
<reference evidence="5 6" key="1">
    <citation type="submission" date="2022-04" db="EMBL/GenBank/DDBJ databases">
        <title>Gracilibacillus sp. isolated from saltern.</title>
        <authorList>
            <person name="Won M."/>
            <person name="Lee C.-M."/>
            <person name="Woen H.-Y."/>
            <person name="Kwon S.-W."/>
        </authorList>
    </citation>
    <scope>NUCLEOTIDE SEQUENCE [LARGE SCALE GENOMIC DNA]</scope>
    <source>
        <strain evidence="5 6">SSPM10-3</strain>
    </source>
</reference>
<comment type="function">
    <text evidence="2">Involved in bacillithiol (BSH) biosynthesis. May catalyze the last step of the pathway, the addition of cysteine to glucosamine malate (GlcN-Mal) to generate BSH.</text>
</comment>
<name>A0ABY4GM79_9BACI</name>
<evidence type="ECO:0000256" key="2">
    <source>
        <dbReference type="HAMAP-Rule" id="MF_01867"/>
    </source>
</evidence>
<dbReference type="HAMAP" id="MF_01867">
    <property type="entry name" value="BshC"/>
    <property type="match status" value="1"/>
</dbReference>
<feature type="domain" description="Bacillithiol biosynthesis BshC N-terminal Rossmann-like" evidence="3">
    <location>
        <begin position="1"/>
        <end position="379"/>
    </location>
</feature>
<evidence type="ECO:0000259" key="4">
    <source>
        <dbReference type="Pfam" id="PF24850"/>
    </source>
</evidence>
<dbReference type="InterPro" id="IPR055398">
    <property type="entry name" value="Rossmann-like_BshC"/>
</dbReference>
<feature type="domain" description="Bacillithiol biosynthesis BshC C-terminal coiled-coil" evidence="4">
    <location>
        <begin position="383"/>
        <end position="540"/>
    </location>
</feature>
<dbReference type="Pfam" id="PF24850">
    <property type="entry name" value="CC_BshC"/>
    <property type="match status" value="1"/>
</dbReference>
<proteinExistence type="inferred from homology"/>
<protein>
    <recommendedName>
        <fullName evidence="2">Putative cysteine ligase BshC</fullName>
        <ecNumber evidence="2">6.-.-.-</ecNumber>
    </recommendedName>
</protein>
<feature type="coiled-coil region" evidence="2">
    <location>
        <begin position="446"/>
        <end position="488"/>
    </location>
</feature>
<dbReference type="NCBIfam" id="TIGR03998">
    <property type="entry name" value="thiol_BshC"/>
    <property type="match status" value="1"/>
</dbReference>
<comment type="similarity">
    <text evidence="2">Belongs to the BshC family.</text>
</comment>
<keyword evidence="6" id="KW-1185">Reference proteome</keyword>
<dbReference type="RefSeq" id="WP_244744755.1">
    <property type="nucleotide sequence ID" value="NZ_CP095071.1"/>
</dbReference>
<organism evidence="5 6">
    <name type="scientific">Gracilibacillus salinarum</name>
    <dbReference type="NCBI Taxonomy" id="2932255"/>
    <lineage>
        <taxon>Bacteria</taxon>
        <taxon>Bacillati</taxon>
        <taxon>Bacillota</taxon>
        <taxon>Bacilli</taxon>
        <taxon>Bacillales</taxon>
        <taxon>Bacillaceae</taxon>
        <taxon>Gracilibacillus</taxon>
    </lineage>
</organism>
<dbReference type="InterPro" id="IPR011199">
    <property type="entry name" value="Bacillithiol_biosynth_BshC"/>
</dbReference>
<dbReference type="Pfam" id="PF10079">
    <property type="entry name" value="Rossmann-like_BshC"/>
    <property type="match status" value="1"/>
</dbReference>